<dbReference type="EMBL" id="MU005772">
    <property type="protein sequence ID" value="KAF2708464.1"/>
    <property type="molecule type" value="Genomic_DNA"/>
</dbReference>
<dbReference type="Proteomes" id="UP000799428">
    <property type="component" value="Unassembled WGS sequence"/>
</dbReference>
<dbReference type="Gene3D" id="3.40.50.720">
    <property type="entry name" value="NAD(P)-binding Rossmann-like Domain"/>
    <property type="match status" value="1"/>
</dbReference>
<evidence type="ECO:0000256" key="1">
    <source>
        <dbReference type="ARBA" id="ARBA00006484"/>
    </source>
</evidence>
<dbReference type="InterPro" id="IPR002347">
    <property type="entry name" value="SDR_fam"/>
</dbReference>
<feature type="non-terminal residue" evidence="3">
    <location>
        <position position="1"/>
    </location>
</feature>
<dbReference type="Pfam" id="PF00106">
    <property type="entry name" value="adh_short"/>
    <property type="match status" value="1"/>
</dbReference>
<evidence type="ECO:0000313" key="4">
    <source>
        <dbReference type="Proteomes" id="UP000799428"/>
    </source>
</evidence>
<protein>
    <submittedName>
        <fullName evidence="3">NAD(P)-binding protein</fullName>
    </submittedName>
</protein>
<dbReference type="InterPro" id="IPR036291">
    <property type="entry name" value="NAD(P)-bd_dom_sf"/>
</dbReference>
<dbReference type="OrthoDB" id="1933717at2759"/>
<dbReference type="GO" id="GO:0019748">
    <property type="term" value="P:secondary metabolic process"/>
    <property type="evidence" value="ECO:0007669"/>
    <property type="project" value="TreeGrafter"/>
</dbReference>
<evidence type="ECO:0000313" key="3">
    <source>
        <dbReference type="EMBL" id="KAF2708464.1"/>
    </source>
</evidence>
<comment type="similarity">
    <text evidence="1 2">Belongs to the short-chain dehydrogenases/reductases (SDR) family.</text>
</comment>
<dbReference type="PANTHER" id="PTHR43544:SF32">
    <property type="entry name" value="CHAIN DEHYDROGENASE, PUTATIVE (AFU_ORTHOLOGUE AFUA_5G01530)-RELATED"/>
    <property type="match status" value="1"/>
</dbReference>
<dbReference type="AlphaFoldDB" id="A0A6G1K6L9"/>
<dbReference type="GO" id="GO:0005737">
    <property type="term" value="C:cytoplasm"/>
    <property type="evidence" value="ECO:0007669"/>
    <property type="project" value="TreeGrafter"/>
</dbReference>
<dbReference type="GO" id="GO:0016491">
    <property type="term" value="F:oxidoreductase activity"/>
    <property type="evidence" value="ECO:0007669"/>
    <property type="project" value="TreeGrafter"/>
</dbReference>
<organism evidence="3 4">
    <name type="scientific">Pleomassaria siparia CBS 279.74</name>
    <dbReference type="NCBI Taxonomy" id="1314801"/>
    <lineage>
        <taxon>Eukaryota</taxon>
        <taxon>Fungi</taxon>
        <taxon>Dikarya</taxon>
        <taxon>Ascomycota</taxon>
        <taxon>Pezizomycotina</taxon>
        <taxon>Dothideomycetes</taxon>
        <taxon>Pleosporomycetidae</taxon>
        <taxon>Pleosporales</taxon>
        <taxon>Pleomassariaceae</taxon>
        <taxon>Pleomassaria</taxon>
    </lineage>
</organism>
<dbReference type="PRINTS" id="PR00081">
    <property type="entry name" value="GDHRDH"/>
</dbReference>
<proteinExistence type="inferred from homology"/>
<gene>
    <name evidence="3" type="ORF">K504DRAFT_382301</name>
</gene>
<dbReference type="PANTHER" id="PTHR43544">
    <property type="entry name" value="SHORT-CHAIN DEHYDROGENASE/REDUCTASE"/>
    <property type="match status" value="1"/>
</dbReference>
<dbReference type="InterPro" id="IPR051468">
    <property type="entry name" value="Fungal_SecMetab_SDRs"/>
</dbReference>
<dbReference type="SUPFAM" id="SSF51735">
    <property type="entry name" value="NAD(P)-binding Rossmann-fold domains"/>
    <property type="match status" value="1"/>
</dbReference>
<dbReference type="PRINTS" id="PR00080">
    <property type="entry name" value="SDRFAMILY"/>
</dbReference>
<sequence>LDVTSDITIASAASTVEKTHGRLDMLINNAAIALAPGPGTLRSQLDACFATNATGPAVVVEAFLPLLRKSAHPGKRIVNVSSGAGSISRRLDPASAMYGMKGGWQYRASKAALNMLNACMAVECAELGIKVLAYDPGFTQSNLSPHNTAESGARSADESVEPLVEVIEGQRDAEWAQGMLHNSGSYGW</sequence>
<keyword evidence="4" id="KW-1185">Reference proteome</keyword>
<name>A0A6G1K6L9_9PLEO</name>
<reference evidence="3" key="1">
    <citation type="journal article" date="2020" name="Stud. Mycol.">
        <title>101 Dothideomycetes genomes: a test case for predicting lifestyles and emergence of pathogens.</title>
        <authorList>
            <person name="Haridas S."/>
            <person name="Albert R."/>
            <person name="Binder M."/>
            <person name="Bloem J."/>
            <person name="Labutti K."/>
            <person name="Salamov A."/>
            <person name="Andreopoulos B."/>
            <person name="Baker S."/>
            <person name="Barry K."/>
            <person name="Bills G."/>
            <person name="Bluhm B."/>
            <person name="Cannon C."/>
            <person name="Castanera R."/>
            <person name="Culley D."/>
            <person name="Daum C."/>
            <person name="Ezra D."/>
            <person name="Gonzalez J."/>
            <person name="Henrissat B."/>
            <person name="Kuo A."/>
            <person name="Liang C."/>
            <person name="Lipzen A."/>
            <person name="Lutzoni F."/>
            <person name="Magnuson J."/>
            <person name="Mondo S."/>
            <person name="Nolan M."/>
            <person name="Ohm R."/>
            <person name="Pangilinan J."/>
            <person name="Park H.-J."/>
            <person name="Ramirez L."/>
            <person name="Alfaro M."/>
            <person name="Sun H."/>
            <person name="Tritt A."/>
            <person name="Yoshinaga Y."/>
            <person name="Zwiers L.-H."/>
            <person name="Turgeon B."/>
            <person name="Goodwin S."/>
            <person name="Spatafora J."/>
            <person name="Crous P."/>
            <person name="Grigoriev I."/>
        </authorList>
    </citation>
    <scope>NUCLEOTIDE SEQUENCE</scope>
    <source>
        <strain evidence="3">CBS 279.74</strain>
    </source>
</reference>
<evidence type="ECO:0000256" key="2">
    <source>
        <dbReference type="RuleBase" id="RU000363"/>
    </source>
</evidence>
<accession>A0A6G1K6L9</accession>